<reference evidence="5" key="1">
    <citation type="submission" date="2020-06" db="EMBL/GenBank/DDBJ databases">
        <authorList>
            <person name="Onetto C."/>
        </authorList>
    </citation>
    <scope>NUCLEOTIDE SEQUENCE</scope>
</reference>
<comment type="similarity">
    <text evidence="1">Belongs to the universal ribosomal protein uS11 family.</text>
</comment>
<comment type="caution">
    <text evidence="5">The sequence shown here is derived from an EMBL/GenBank/DDBJ whole genome shotgun (WGS) entry which is preliminary data.</text>
</comment>
<dbReference type="GO" id="GO:1990904">
    <property type="term" value="C:ribonucleoprotein complex"/>
    <property type="evidence" value="ECO:0007669"/>
    <property type="project" value="UniProtKB-KW"/>
</dbReference>
<evidence type="ECO:0000256" key="4">
    <source>
        <dbReference type="SAM" id="MobiDB-lite"/>
    </source>
</evidence>
<proteinExistence type="inferred from homology"/>
<dbReference type="PANTHER" id="PTHR11759">
    <property type="entry name" value="40S RIBOSOMAL PROTEIN S14/30S RIBOSOMAL PROTEIN S11"/>
    <property type="match status" value="1"/>
</dbReference>
<dbReference type="Proteomes" id="UP000714618">
    <property type="component" value="Unassembled WGS sequence"/>
</dbReference>
<organism evidence="5 6">
    <name type="scientific">Aureobasidium mustum</name>
    <dbReference type="NCBI Taxonomy" id="2773714"/>
    <lineage>
        <taxon>Eukaryota</taxon>
        <taxon>Fungi</taxon>
        <taxon>Dikarya</taxon>
        <taxon>Ascomycota</taxon>
        <taxon>Pezizomycotina</taxon>
        <taxon>Dothideomycetes</taxon>
        <taxon>Dothideomycetidae</taxon>
        <taxon>Dothideales</taxon>
        <taxon>Saccotheciaceae</taxon>
        <taxon>Aureobasidium</taxon>
    </lineage>
</organism>
<sequence>MNVFRPLARLAVRPSSILSSTSTRAISSTPLPAAPVTSRRGGSLELGDWIGRLGDRSSGPPGVDIDVGPPQPHRMHVYATKHNTHITFTQPPKKDPANPGKQVDVLMSLSAGNIGFKKAGRGSYDAGYQLAAFVLKQIQERGLLRDLHSLEVVLRGFGKGREAVTKALLGSEGYLVRNKISSVKDATRLKFGGSRSPKPRRLG</sequence>
<evidence type="ECO:0000313" key="5">
    <source>
        <dbReference type="EMBL" id="CAD0097497.1"/>
    </source>
</evidence>
<evidence type="ECO:0008006" key="7">
    <source>
        <dbReference type="Google" id="ProtNLM"/>
    </source>
</evidence>
<evidence type="ECO:0000313" key="6">
    <source>
        <dbReference type="Proteomes" id="UP000714618"/>
    </source>
</evidence>
<feature type="region of interest" description="Disordered" evidence="4">
    <location>
        <begin position="18"/>
        <end position="42"/>
    </location>
</feature>
<dbReference type="InterPro" id="IPR001971">
    <property type="entry name" value="Ribosomal_uS11"/>
</dbReference>
<name>A0A9N8K5N4_9PEZI</name>
<dbReference type="EMBL" id="CAIJEO010000008">
    <property type="protein sequence ID" value="CAD0097497.1"/>
    <property type="molecule type" value="Genomic_DNA"/>
</dbReference>
<dbReference type="GO" id="GO:0003735">
    <property type="term" value="F:structural constituent of ribosome"/>
    <property type="evidence" value="ECO:0007669"/>
    <property type="project" value="InterPro"/>
</dbReference>
<keyword evidence="6" id="KW-1185">Reference proteome</keyword>
<keyword evidence="2" id="KW-0689">Ribosomal protein</keyword>
<dbReference type="Gene3D" id="3.30.420.80">
    <property type="entry name" value="Ribosomal protein S11"/>
    <property type="match status" value="1"/>
</dbReference>
<dbReference type="Pfam" id="PF00411">
    <property type="entry name" value="Ribosomal_S11"/>
    <property type="match status" value="1"/>
</dbReference>
<evidence type="ECO:0000256" key="3">
    <source>
        <dbReference type="ARBA" id="ARBA00023274"/>
    </source>
</evidence>
<dbReference type="HAMAP" id="MF_01310">
    <property type="entry name" value="Ribosomal_uS11"/>
    <property type="match status" value="1"/>
</dbReference>
<dbReference type="SUPFAM" id="SSF53137">
    <property type="entry name" value="Translational machinery components"/>
    <property type="match status" value="1"/>
</dbReference>
<dbReference type="GO" id="GO:0006412">
    <property type="term" value="P:translation"/>
    <property type="evidence" value="ECO:0007669"/>
    <property type="project" value="InterPro"/>
</dbReference>
<keyword evidence="3" id="KW-0687">Ribonucleoprotein</keyword>
<dbReference type="OrthoDB" id="1654884at2759"/>
<dbReference type="AlphaFoldDB" id="A0A9N8K5N4"/>
<evidence type="ECO:0000256" key="2">
    <source>
        <dbReference type="ARBA" id="ARBA00022980"/>
    </source>
</evidence>
<protein>
    <recommendedName>
        <fullName evidence="7">Translational machinery component</fullName>
    </recommendedName>
</protein>
<evidence type="ECO:0000256" key="1">
    <source>
        <dbReference type="ARBA" id="ARBA00006194"/>
    </source>
</evidence>
<gene>
    <name evidence="5" type="ORF">AWRI4233_LOCUS6321</name>
</gene>
<dbReference type="GO" id="GO:0005840">
    <property type="term" value="C:ribosome"/>
    <property type="evidence" value="ECO:0007669"/>
    <property type="project" value="UniProtKB-KW"/>
</dbReference>
<dbReference type="InterPro" id="IPR036967">
    <property type="entry name" value="Ribosomal_uS11_sf"/>
</dbReference>
<accession>A0A9N8K5N4</accession>
<feature type="compositionally biased region" description="Polar residues" evidence="4">
    <location>
        <begin position="18"/>
        <end position="30"/>
    </location>
</feature>